<dbReference type="SUPFAM" id="SSF55008">
    <property type="entry name" value="HMA, heavy metal-associated domain"/>
    <property type="match status" value="1"/>
</dbReference>
<dbReference type="Proteomes" id="UP000321192">
    <property type="component" value="Unassembled WGS sequence"/>
</dbReference>
<dbReference type="InterPro" id="IPR017969">
    <property type="entry name" value="Heavy-metal-associated_CS"/>
</dbReference>
<evidence type="ECO:0000256" key="1">
    <source>
        <dbReference type="ARBA" id="ARBA00022723"/>
    </source>
</evidence>
<dbReference type="PANTHER" id="PTHR46594:SF4">
    <property type="entry name" value="P-TYPE CATION-TRANSPORTING ATPASE"/>
    <property type="match status" value="1"/>
</dbReference>
<dbReference type="GO" id="GO:0046872">
    <property type="term" value="F:metal ion binding"/>
    <property type="evidence" value="ECO:0007669"/>
    <property type="project" value="UniProtKB-KW"/>
</dbReference>
<dbReference type="Proteomes" id="UP000002186">
    <property type="component" value="Chromosome"/>
</dbReference>
<name>C4ZLZ5_THASP</name>
<dbReference type="Gene3D" id="3.30.70.100">
    <property type="match status" value="1"/>
</dbReference>
<dbReference type="EMBL" id="CP001281">
    <property type="protein sequence ID" value="ACK54050.1"/>
    <property type="molecule type" value="Genomic_DNA"/>
</dbReference>
<feature type="domain" description="HMA" evidence="2">
    <location>
        <begin position="2"/>
        <end position="68"/>
    </location>
</feature>
<dbReference type="eggNOG" id="COG2608">
    <property type="taxonomic scope" value="Bacteria"/>
</dbReference>
<keyword evidence="5" id="KW-1185">Reference proteome</keyword>
<dbReference type="OrthoDB" id="9813965at2"/>
<dbReference type="STRING" id="85643.Tmz1t_1291"/>
<evidence type="ECO:0000313" key="6">
    <source>
        <dbReference type="Proteomes" id="UP000321192"/>
    </source>
</evidence>
<dbReference type="AlphaFoldDB" id="C4ZLZ5"/>
<dbReference type="PROSITE" id="PS50846">
    <property type="entry name" value="HMA_2"/>
    <property type="match status" value="1"/>
</dbReference>
<dbReference type="EMBL" id="SSFD01000029">
    <property type="protein sequence ID" value="TXH91726.1"/>
    <property type="molecule type" value="Genomic_DNA"/>
</dbReference>
<reference evidence="3 5" key="2">
    <citation type="journal article" date="2012" name="Stand. Genomic Sci.">
        <title>Complete genome sequence of Thauera aminoaromatica strain MZ1T.</title>
        <authorList>
            <person name="Jiang K."/>
            <person name="Sanseverino J."/>
            <person name="Chauhan A."/>
            <person name="Lucas S."/>
            <person name="Copeland A."/>
            <person name="Lapidus A."/>
            <person name="Del Rio T.G."/>
            <person name="Dalin E."/>
            <person name="Tice H."/>
            <person name="Bruce D."/>
            <person name="Goodwin L."/>
            <person name="Pitluck S."/>
            <person name="Sims D."/>
            <person name="Brettin T."/>
            <person name="Detter J.C."/>
            <person name="Han C."/>
            <person name="Chang Y.J."/>
            <person name="Larimer F."/>
            <person name="Land M."/>
            <person name="Hauser L."/>
            <person name="Kyrpides N.C."/>
            <person name="Mikhailova N."/>
            <person name="Moser S."/>
            <person name="Jegier P."/>
            <person name="Close D."/>
            <person name="Debruyn J.M."/>
            <person name="Wang Y."/>
            <person name="Layton A.C."/>
            <person name="Allen M.S."/>
            <person name="Sayler G.S."/>
        </authorList>
    </citation>
    <scope>NUCLEOTIDE SEQUENCE [LARGE SCALE GENOMIC DNA]</scope>
    <source>
        <strain evidence="3 5">MZ1T</strain>
    </source>
</reference>
<evidence type="ECO:0000313" key="5">
    <source>
        <dbReference type="Proteomes" id="UP000002186"/>
    </source>
</evidence>
<dbReference type="InterPro" id="IPR036163">
    <property type="entry name" value="HMA_dom_sf"/>
</dbReference>
<accession>A0A5C7T8U9</accession>
<gene>
    <name evidence="3" type="ordered locus">Tmz1t_1291</name>
    <name evidence="4" type="ORF">E6Q80_01995</name>
</gene>
<evidence type="ECO:0000313" key="3">
    <source>
        <dbReference type="EMBL" id="ACK54050.1"/>
    </source>
</evidence>
<dbReference type="PROSITE" id="PS01047">
    <property type="entry name" value="HMA_1"/>
    <property type="match status" value="1"/>
</dbReference>
<dbReference type="HOGENOM" id="CLU_134973_10_2_4"/>
<accession>C4ZLZ5</accession>
<organism evidence="3 5">
    <name type="scientific">Thauera aminoaromatica</name>
    <dbReference type="NCBI Taxonomy" id="164330"/>
    <lineage>
        <taxon>Bacteria</taxon>
        <taxon>Pseudomonadati</taxon>
        <taxon>Pseudomonadota</taxon>
        <taxon>Betaproteobacteria</taxon>
        <taxon>Rhodocyclales</taxon>
        <taxon>Zoogloeaceae</taxon>
        <taxon>Thauera</taxon>
    </lineage>
</organism>
<dbReference type="InterPro" id="IPR006121">
    <property type="entry name" value="HMA_dom"/>
</dbReference>
<dbReference type="Pfam" id="PF00403">
    <property type="entry name" value="HMA"/>
    <property type="match status" value="1"/>
</dbReference>
<dbReference type="FunFam" id="3.30.70.100:FF:000001">
    <property type="entry name" value="ATPase copper transporting beta"/>
    <property type="match status" value="1"/>
</dbReference>
<proteinExistence type="predicted"/>
<sequence length="69" mass="6984">MNETTIKVEGMSCGGCVKNVTGVLKALPGVEDVRVSLEGASATVRHDPAKVSIDALRAAVEGAGFDSPA</sequence>
<dbReference type="PANTHER" id="PTHR46594">
    <property type="entry name" value="P-TYPE CATION-TRANSPORTING ATPASE"/>
    <property type="match status" value="1"/>
</dbReference>
<evidence type="ECO:0000313" key="4">
    <source>
        <dbReference type="EMBL" id="TXH91726.1"/>
    </source>
</evidence>
<keyword evidence="1" id="KW-0479">Metal-binding</keyword>
<dbReference type="RefSeq" id="WP_004303763.1">
    <property type="nucleotide sequence ID" value="NC_011662.2"/>
</dbReference>
<reference evidence="4 6" key="3">
    <citation type="submission" date="2018-09" db="EMBL/GenBank/DDBJ databases">
        <title>Metagenome Assembled Genomes from an Advanced Water Purification Facility.</title>
        <authorList>
            <person name="Stamps B.W."/>
            <person name="Spear J.R."/>
        </authorList>
    </citation>
    <scope>NUCLEOTIDE SEQUENCE [LARGE SCALE GENOMIC DNA]</scope>
    <source>
        <strain evidence="4">Bin_27_1</strain>
    </source>
</reference>
<evidence type="ECO:0000259" key="2">
    <source>
        <dbReference type="PROSITE" id="PS50846"/>
    </source>
</evidence>
<dbReference type="KEGG" id="tmz:Tmz1t_1291"/>
<dbReference type="CDD" id="cd00371">
    <property type="entry name" value="HMA"/>
    <property type="match status" value="1"/>
</dbReference>
<protein>
    <submittedName>
        <fullName evidence="4">Copper chaperone</fullName>
    </submittedName>
    <submittedName>
        <fullName evidence="3">Heavy metal transport/detoxification protein</fullName>
    </submittedName>
</protein>
<reference evidence="5" key="1">
    <citation type="submission" date="2009-05" db="EMBL/GenBank/DDBJ databases">
        <title>Complete sequence of chromosome of Thauera sp. MZ1T.</title>
        <authorList>
            <consortium name="US DOE Joint Genome Institute"/>
            <person name="Lucas S."/>
            <person name="Copeland A."/>
            <person name="Lapidus A."/>
            <person name="Glavina del Rio T."/>
            <person name="Dalin E."/>
            <person name="Tice H."/>
            <person name="Bruce D."/>
            <person name="Goodwin L."/>
            <person name="Pitluck S."/>
            <person name="Sims D."/>
            <person name="Brettin T."/>
            <person name="Detter J.C."/>
            <person name="Han C."/>
            <person name="Larimer F."/>
            <person name="Land M."/>
            <person name="Hauser L."/>
            <person name="Kyrpides N."/>
            <person name="Mikhailova N."/>
            <person name="Sayler G.S."/>
        </authorList>
    </citation>
    <scope>NUCLEOTIDE SEQUENCE [LARGE SCALE GENOMIC DNA]</scope>
    <source>
        <strain evidence="5">MZ1T</strain>
    </source>
</reference>